<evidence type="ECO:0000256" key="1">
    <source>
        <dbReference type="ARBA" id="ARBA00023125"/>
    </source>
</evidence>
<proteinExistence type="predicted"/>
<dbReference type="Gene3D" id="1.10.10.10">
    <property type="entry name" value="Winged helix-like DNA-binding domain superfamily/Winged helix DNA-binding domain"/>
    <property type="match status" value="1"/>
</dbReference>
<gene>
    <name evidence="4" type="ORF">PhaeoP97_00019</name>
</gene>
<dbReference type="STRING" id="1844006.PhaeoP97_00019"/>
<reference evidence="5" key="1">
    <citation type="submission" date="2016-07" db="EMBL/GenBank/DDBJ databases">
        <title>Phaeobacter portensis sp. nov., a tropodithietic acid producing bacterium isolated from a German harbor.</title>
        <authorList>
            <person name="Freese H.M."/>
            <person name="Bunk B."/>
            <person name="Breider S."/>
            <person name="Brinkhoff T."/>
        </authorList>
    </citation>
    <scope>NUCLEOTIDE SEQUENCE [LARGE SCALE GENOMIC DNA]</scope>
    <source>
        <strain evidence="5">P97</strain>
    </source>
</reference>
<dbReference type="InterPro" id="IPR001867">
    <property type="entry name" value="OmpR/PhoB-type_DNA-bd"/>
</dbReference>
<organism evidence="4 5">
    <name type="scientific">Phaeobacter porticola</name>
    <dbReference type="NCBI Taxonomy" id="1844006"/>
    <lineage>
        <taxon>Bacteria</taxon>
        <taxon>Pseudomonadati</taxon>
        <taxon>Pseudomonadota</taxon>
        <taxon>Alphaproteobacteria</taxon>
        <taxon>Rhodobacterales</taxon>
        <taxon>Roseobacteraceae</taxon>
        <taxon>Phaeobacter</taxon>
    </lineage>
</organism>
<dbReference type="RefSeq" id="WP_072503332.1">
    <property type="nucleotide sequence ID" value="NZ_CP016364.1"/>
</dbReference>
<feature type="DNA-binding region" description="OmpR/PhoB-type" evidence="2">
    <location>
        <begin position="11"/>
        <end position="108"/>
    </location>
</feature>
<accession>A0A1L3I0J9</accession>
<dbReference type="CDD" id="cd00383">
    <property type="entry name" value="trans_reg_C"/>
    <property type="match status" value="1"/>
</dbReference>
<dbReference type="KEGG" id="php:PhaeoP97_00019"/>
<dbReference type="SMART" id="SM00028">
    <property type="entry name" value="TPR"/>
    <property type="match status" value="4"/>
</dbReference>
<protein>
    <submittedName>
        <fullName evidence="4">DNA-binding protein winged-HTH domain protein</fullName>
    </submittedName>
</protein>
<keyword evidence="5" id="KW-1185">Reference proteome</keyword>
<evidence type="ECO:0000313" key="4">
    <source>
        <dbReference type="EMBL" id="APG45477.1"/>
    </source>
</evidence>
<evidence type="ECO:0000256" key="2">
    <source>
        <dbReference type="PROSITE-ProRule" id="PRU01091"/>
    </source>
</evidence>
<dbReference type="InterPro" id="IPR011990">
    <property type="entry name" value="TPR-like_helical_dom_sf"/>
</dbReference>
<dbReference type="PROSITE" id="PS51755">
    <property type="entry name" value="OMPR_PHOB"/>
    <property type="match status" value="1"/>
</dbReference>
<dbReference type="Pfam" id="PF00486">
    <property type="entry name" value="Trans_reg_C"/>
    <property type="match status" value="1"/>
</dbReference>
<dbReference type="GO" id="GO:0006355">
    <property type="term" value="P:regulation of DNA-templated transcription"/>
    <property type="evidence" value="ECO:0007669"/>
    <property type="project" value="InterPro"/>
</dbReference>
<dbReference type="InterPro" id="IPR019734">
    <property type="entry name" value="TPR_rpt"/>
</dbReference>
<name>A0A1L3I0J9_9RHOB</name>
<dbReference type="Gene3D" id="1.25.40.10">
    <property type="entry name" value="Tetratricopeptide repeat domain"/>
    <property type="match status" value="1"/>
</dbReference>
<dbReference type="EMBL" id="CP016364">
    <property type="protein sequence ID" value="APG45477.1"/>
    <property type="molecule type" value="Genomic_DNA"/>
</dbReference>
<evidence type="ECO:0000259" key="3">
    <source>
        <dbReference type="PROSITE" id="PS51755"/>
    </source>
</evidence>
<dbReference type="SMART" id="SM00862">
    <property type="entry name" value="Trans_reg_C"/>
    <property type="match status" value="1"/>
</dbReference>
<dbReference type="OrthoDB" id="9807521at2"/>
<dbReference type="AlphaFoldDB" id="A0A1L3I0J9"/>
<dbReference type="SUPFAM" id="SSF46894">
    <property type="entry name" value="C-terminal effector domain of the bipartite response regulators"/>
    <property type="match status" value="1"/>
</dbReference>
<dbReference type="InterPro" id="IPR016032">
    <property type="entry name" value="Sig_transdc_resp-reg_C-effctor"/>
</dbReference>
<dbReference type="Proteomes" id="UP000183859">
    <property type="component" value="Chromosome"/>
</dbReference>
<dbReference type="GO" id="GO:0003677">
    <property type="term" value="F:DNA binding"/>
    <property type="evidence" value="ECO:0007669"/>
    <property type="project" value="UniProtKB-UniRule"/>
</dbReference>
<dbReference type="SUPFAM" id="SSF48452">
    <property type="entry name" value="TPR-like"/>
    <property type="match status" value="1"/>
</dbReference>
<dbReference type="InterPro" id="IPR036388">
    <property type="entry name" value="WH-like_DNA-bd_sf"/>
</dbReference>
<keyword evidence="1 2" id="KW-0238">DNA-binding</keyword>
<sequence>MTDTAQQTDARDQLQIGAHFYDPVSNELLDPSGNTVPLRPQSGQVLAVLAKQSGTVITKSELFAAVWPNTSVTDDSLTQCISEIRKSLGDSDRKLLRTIPKQGYLLDSRSVVPASTAQKTLPHHISADLIEWEVTRQRTVMIICRPAGGPNETSLHEAVQSVVRLHRPTGAKAIDGNSATLTFATPIEAVQCGRALIRSAGTLGMGVLRTAFDTLERSRIAALSKLLQESNDGWEYATVEVRDQLHFSLECEFEDLGDQHQLAEVNGIRLYRVHRYGSTYHPAARTNLDDVLPTVAVLPFTTRNRSAHDPVLANVLVDDIISALSQSPDLNVISRLSTFGVRAENMTLELCKKTFNAEFLMSGVCDDDGSRVIVTLELTDVSSGKILWSERILKPLESWINNLGVIDEIVMSIRKAISLNEVRKSRLQPITSLKNSTLLLGAVALMHRLSKSDFQAARVMLDELMDRIPDHPIVLSWVARWYVLQVQQGWTETPENDGQRALQYTSRALEIDPECALGLISEGAVLVNLFRDLELAQDRYDTALEVNPNDANGRLLRGTLYAFQGQGDLAVSDTELAMHLAPLDPHRFMFLALAAGASLAADNLPRTIELADASLRLNRSHASTLRIKAVAQLRLGRESDARKTTRELLRVQPNLTVDGWLRRSPSSSYQVGLRFAETLKGLGIPET</sequence>
<dbReference type="GO" id="GO:0000160">
    <property type="term" value="P:phosphorelay signal transduction system"/>
    <property type="evidence" value="ECO:0007669"/>
    <property type="project" value="InterPro"/>
</dbReference>
<feature type="domain" description="OmpR/PhoB-type" evidence="3">
    <location>
        <begin position="11"/>
        <end position="108"/>
    </location>
</feature>
<evidence type="ECO:0000313" key="5">
    <source>
        <dbReference type="Proteomes" id="UP000183859"/>
    </source>
</evidence>